<feature type="compositionally biased region" description="Basic residues" evidence="1">
    <location>
        <begin position="1"/>
        <end position="14"/>
    </location>
</feature>
<feature type="region of interest" description="Disordered" evidence="1">
    <location>
        <begin position="79"/>
        <end position="130"/>
    </location>
</feature>
<feature type="compositionally biased region" description="Basic and acidic residues" evidence="1">
    <location>
        <begin position="111"/>
        <end position="121"/>
    </location>
</feature>
<name>A0A9D3Y9X7_DREPO</name>
<comment type="caution">
    <text evidence="2">The sequence shown here is derived from an EMBL/GenBank/DDBJ whole genome shotgun (WGS) entry which is preliminary data.</text>
</comment>
<dbReference type="AlphaFoldDB" id="A0A9D3Y9X7"/>
<proteinExistence type="predicted"/>
<dbReference type="Proteomes" id="UP000828390">
    <property type="component" value="Unassembled WGS sequence"/>
</dbReference>
<dbReference type="EMBL" id="JAIWYP010000016">
    <property type="protein sequence ID" value="KAH3695997.1"/>
    <property type="molecule type" value="Genomic_DNA"/>
</dbReference>
<keyword evidence="3" id="KW-1185">Reference proteome</keyword>
<accession>A0A9D3Y9X7</accession>
<feature type="region of interest" description="Disordered" evidence="1">
    <location>
        <begin position="1"/>
        <end position="20"/>
    </location>
</feature>
<reference evidence="2" key="2">
    <citation type="submission" date="2020-11" db="EMBL/GenBank/DDBJ databases">
        <authorList>
            <person name="McCartney M.A."/>
            <person name="Auch B."/>
            <person name="Kono T."/>
            <person name="Mallez S."/>
            <person name="Becker A."/>
            <person name="Gohl D.M."/>
            <person name="Silverstein K.A.T."/>
            <person name="Koren S."/>
            <person name="Bechman K.B."/>
            <person name="Herman A."/>
            <person name="Abrahante J.E."/>
            <person name="Garbe J."/>
        </authorList>
    </citation>
    <scope>NUCLEOTIDE SEQUENCE</scope>
    <source>
        <strain evidence="2">Duluth1</strain>
        <tissue evidence="2">Whole animal</tissue>
    </source>
</reference>
<evidence type="ECO:0000313" key="3">
    <source>
        <dbReference type="Proteomes" id="UP000828390"/>
    </source>
</evidence>
<protein>
    <submittedName>
        <fullName evidence="2">Uncharacterized protein</fullName>
    </submittedName>
</protein>
<gene>
    <name evidence="2" type="ORF">DPMN_083459</name>
</gene>
<reference evidence="2" key="1">
    <citation type="journal article" date="2019" name="bioRxiv">
        <title>The Genome of the Zebra Mussel, Dreissena polymorpha: A Resource for Invasive Species Research.</title>
        <authorList>
            <person name="McCartney M.A."/>
            <person name="Auch B."/>
            <person name="Kono T."/>
            <person name="Mallez S."/>
            <person name="Zhang Y."/>
            <person name="Obille A."/>
            <person name="Becker A."/>
            <person name="Abrahante J.E."/>
            <person name="Garbe J."/>
            <person name="Badalamenti J.P."/>
            <person name="Herman A."/>
            <person name="Mangelson H."/>
            <person name="Liachko I."/>
            <person name="Sullivan S."/>
            <person name="Sone E.D."/>
            <person name="Koren S."/>
            <person name="Silverstein K.A.T."/>
            <person name="Beckman K.B."/>
            <person name="Gohl D.M."/>
        </authorList>
    </citation>
    <scope>NUCLEOTIDE SEQUENCE</scope>
    <source>
        <strain evidence="2">Duluth1</strain>
        <tissue evidence="2">Whole animal</tissue>
    </source>
</reference>
<organism evidence="2 3">
    <name type="scientific">Dreissena polymorpha</name>
    <name type="common">Zebra mussel</name>
    <name type="synonym">Mytilus polymorpha</name>
    <dbReference type="NCBI Taxonomy" id="45954"/>
    <lineage>
        <taxon>Eukaryota</taxon>
        <taxon>Metazoa</taxon>
        <taxon>Spiralia</taxon>
        <taxon>Lophotrochozoa</taxon>
        <taxon>Mollusca</taxon>
        <taxon>Bivalvia</taxon>
        <taxon>Autobranchia</taxon>
        <taxon>Heteroconchia</taxon>
        <taxon>Euheterodonta</taxon>
        <taxon>Imparidentia</taxon>
        <taxon>Neoheterodontei</taxon>
        <taxon>Myida</taxon>
        <taxon>Dreissenoidea</taxon>
        <taxon>Dreissenidae</taxon>
        <taxon>Dreissena</taxon>
    </lineage>
</organism>
<evidence type="ECO:0000313" key="2">
    <source>
        <dbReference type="EMBL" id="KAH3695997.1"/>
    </source>
</evidence>
<sequence length="172" mass="19453">MSLHGRKVVPRNQRRFSVPNTPTQPLLGIIRAIPEGSGDYQKALEELYANEPNHAPKREASSIKNVGLSGLNNILELNESDGDDDNNDGIFETRLSRPQGRRHSSPCFLESNHRDGTHSNENKQSVQTDKLTNVMTQHHKLRKEYLMKHGHWPFSNGNKLTPRSKSSVAKHM</sequence>
<evidence type="ECO:0000256" key="1">
    <source>
        <dbReference type="SAM" id="MobiDB-lite"/>
    </source>
</evidence>